<keyword evidence="6 9" id="KW-0333">Golgi apparatus</keyword>
<dbReference type="AlphaFoldDB" id="A0A1S3JE78"/>
<reference evidence="11" key="1">
    <citation type="submission" date="2025-08" db="UniProtKB">
        <authorList>
            <consortium name="RefSeq"/>
        </authorList>
    </citation>
    <scope>IDENTIFICATION</scope>
    <source>
        <tissue evidence="11">Gonads</tissue>
    </source>
</reference>
<dbReference type="GO" id="GO:0000139">
    <property type="term" value="C:Golgi membrane"/>
    <property type="evidence" value="ECO:0007669"/>
    <property type="project" value="UniProtKB-SubCell"/>
</dbReference>
<evidence type="ECO:0000256" key="5">
    <source>
        <dbReference type="ARBA" id="ARBA00022989"/>
    </source>
</evidence>
<dbReference type="GO" id="GO:0008146">
    <property type="term" value="F:sulfotransferase activity"/>
    <property type="evidence" value="ECO:0007669"/>
    <property type="project" value="InterPro"/>
</dbReference>
<evidence type="ECO:0000256" key="6">
    <source>
        <dbReference type="ARBA" id="ARBA00023034"/>
    </source>
</evidence>
<evidence type="ECO:0000256" key="2">
    <source>
        <dbReference type="ARBA" id="ARBA00006339"/>
    </source>
</evidence>
<evidence type="ECO:0000256" key="9">
    <source>
        <dbReference type="RuleBase" id="RU364020"/>
    </source>
</evidence>
<dbReference type="GO" id="GO:0030166">
    <property type="term" value="P:proteoglycan biosynthetic process"/>
    <property type="evidence" value="ECO:0007669"/>
    <property type="project" value="TreeGrafter"/>
</dbReference>
<dbReference type="GeneID" id="106172516"/>
<evidence type="ECO:0000256" key="3">
    <source>
        <dbReference type="ARBA" id="ARBA00022679"/>
    </source>
</evidence>
<comment type="subcellular location">
    <subcellularLocation>
        <location evidence="1 9">Golgi apparatus membrane</location>
        <topology evidence="1 9">Single-pass type II membrane protein</topology>
    </subcellularLocation>
</comment>
<dbReference type="RefSeq" id="XP_013408720.1">
    <property type="nucleotide sequence ID" value="XM_013553266.1"/>
</dbReference>
<comment type="similarity">
    <text evidence="2 9">Belongs to the sulfotransferase 2 family.</text>
</comment>
<gene>
    <name evidence="11" type="primary">LOC106172516</name>
</gene>
<keyword evidence="7 9" id="KW-0472">Membrane</keyword>
<keyword evidence="10" id="KW-1185">Reference proteome</keyword>
<dbReference type="GO" id="GO:0016051">
    <property type="term" value="P:carbohydrate biosynthetic process"/>
    <property type="evidence" value="ECO:0007669"/>
    <property type="project" value="InterPro"/>
</dbReference>
<keyword evidence="4 9" id="KW-0812">Transmembrane</keyword>
<protein>
    <recommendedName>
        <fullName evidence="9">Carbohydrate sulfotransferase</fullName>
        <ecNumber evidence="9">2.8.2.-</ecNumber>
    </recommendedName>
</protein>
<proteinExistence type="inferred from homology"/>
<keyword evidence="9" id="KW-0735">Signal-anchor</keyword>
<keyword evidence="5 9" id="KW-1133">Transmembrane helix</keyword>
<evidence type="ECO:0000256" key="4">
    <source>
        <dbReference type="ARBA" id="ARBA00022692"/>
    </source>
</evidence>
<keyword evidence="8 9" id="KW-0325">Glycoprotein</keyword>
<organism evidence="10 11">
    <name type="scientific">Lingula anatina</name>
    <name type="common">Brachiopod</name>
    <name type="synonym">Lingula unguis</name>
    <dbReference type="NCBI Taxonomy" id="7574"/>
    <lineage>
        <taxon>Eukaryota</taxon>
        <taxon>Metazoa</taxon>
        <taxon>Spiralia</taxon>
        <taxon>Lophotrochozoa</taxon>
        <taxon>Brachiopoda</taxon>
        <taxon>Linguliformea</taxon>
        <taxon>Lingulata</taxon>
        <taxon>Lingulida</taxon>
        <taxon>Linguloidea</taxon>
        <taxon>Lingulidae</taxon>
        <taxon>Lingula</taxon>
    </lineage>
</organism>
<keyword evidence="9" id="KW-0119">Carbohydrate metabolism</keyword>
<dbReference type="InterPro" id="IPR005331">
    <property type="entry name" value="Sulfotransferase"/>
</dbReference>
<evidence type="ECO:0000256" key="8">
    <source>
        <dbReference type="ARBA" id="ARBA00023180"/>
    </source>
</evidence>
<dbReference type="Pfam" id="PF03567">
    <property type="entry name" value="Sulfotransfer_2"/>
    <property type="match status" value="1"/>
</dbReference>
<dbReference type="PANTHER" id="PTHR12137">
    <property type="entry name" value="CARBOHYDRATE SULFOTRANSFERASE"/>
    <property type="match status" value="1"/>
</dbReference>
<evidence type="ECO:0000256" key="7">
    <source>
        <dbReference type="ARBA" id="ARBA00023136"/>
    </source>
</evidence>
<name>A0A1S3JE78_LINAN</name>
<dbReference type="InParanoid" id="A0A1S3JE78"/>
<evidence type="ECO:0000256" key="1">
    <source>
        <dbReference type="ARBA" id="ARBA00004323"/>
    </source>
</evidence>
<dbReference type="OrthoDB" id="2019940at2759"/>
<feature type="transmembrane region" description="Helical" evidence="9">
    <location>
        <begin position="12"/>
        <end position="34"/>
    </location>
</feature>
<evidence type="ECO:0000313" key="10">
    <source>
        <dbReference type="Proteomes" id="UP000085678"/>
    </source>
</evidence>
<dbReference type="EC" id="2.8.2.-" evidence="9"/>
<dbReference type="Proteomes" id="UP000085678">
    <property type="component" value="Unplaced"/>
</dbReference>
<keyword evidence="3 9" id="KW-0808">Transferase</keyword>
<dbReference type="PANTHER" id="PTHR12137:SF54">
    <property type="entry name" value="CARBOHYDRATE SULFOTRANSFERASE"/>
    <property type="match status" value="1"/>
</dbReference>
<accession>A0A1S3JE78</accession>
<evidence type="ECO:0000313" key="11">
    <source>
        <dbReference type="RefSeq" id="XP_013408720.1"/>
    </source>
</evidence>
<dbReference type="KEGG" id="lak:106172516"/>
<dbReference type="InterPro" id="IPR018011">
    <property type="entry name" value="Carb_sulfotrans_8-10"/>
</dbReference>
<sequence>MVLRWRLPSVLSICRLPVIIIGLLPCLVFLFLLYGTAKNLAFLSEEKIVPSLKTDCTTYAWDDVPKDWAQLIQSRRQTAEQTCVNDHPVRPSAKQQMFNRSIVTDFMFVDDRHGIIWCEIPKIGCTNWRRVLLALNGNVDKTIYNKIEGGRVHGPLRPFIPALKGFTDNGIEFRLKNYLKVIFVRHPFERLVSAFKSKLEGRNEYYSHGVGREIALKFEKEINLGALKTGLGISYDGYARYIVKKAKNEKVELDRHWRQYHKLCNPCDVNYDVIGHYSSIEEDANNVLRLVRADEDIQYPKSRQNTSSSIIWKEYYKNVSESLLQKLWDVYKVDSEMFGYEREI</sequence>